<evidence type="ECO:0000259" key="6">
    <source>
        <dbReference type="PROSITE" id="PS50837"/>
    </source>
</evidence>
<dbReference type="HOGENOM" id="CLU_009460_2_0_1"/>
<feature type="region of interest" description="Disordered" evidence="3">
    <location>
        <begin position="1"/>
        <end position="31"/>
    </location>
</feature>
<dbReference type="Gene3D" id="3.40.50.300">
    <property type="entry name" value="P-loop containing nucleotide triphosphate hydrolases"/>
    <property type="match status" value="1"/>
</dbReference>
<dbReference type="GO" id="GO:0004197">
    <property type="term" value="F:cysteine-type endopeptidase activity"/>
    <property type="evidence" value="ECO:0007669"/>
    <property type="project" value="InterPro"/>
</dbReference>
<feature type="compositionally biased region" description="Basic and acidic residues" evidence="3">
    <location>
        <begin position="1"/>
        <end position="10"/>
    </location>
</feature>
<dbReference type="PROSITE" id="PS50207">
    <property type="entry name" value="CASPASE_P10"/>
    <property type="match status" value="1"/>
</dbReference>
<feature type="domain" description="NACHT" evidence="6">
    <location>
        <begin position="287"/>
        <end position="407"/>
    </location>
</feature>
<name>R7VBJ2_CAPTE</name>
<evidence type="ECO:0000313" key="7">
    <source>
        <dbReference type="EMBL" id="ELU15937.1"/>
    </source>
</evidence>
<evidence type="ECO:0000259" key="4">
    <source>
        <dbReference type="PROSITE" id="PS50207"/>
    </source>
</evidence>
<dbReference type="Pfam" id="PF05729">
    <property type="entry name" value="NACHT"/>
    <property type="match status" value="1"/>
</dbReference>
<dbReference type="SUPFAM" id="SSF52129">
    <property type="entry name" value="Caspase-like"/>
    <property type="match status" value="1"/>
</dbReference>
<organism evidence="7">
    <name type="scientific">Capitella teleta</name>
    <name type="common">Polychaete worm</name>
    <dbReference type="NCBI Taxonomy" id="283909"/>
    <lineage>
        <taxon>Eukaryota</taxon>
        <taxon>Metazoa</taxon>
        <taxon>Spiralia</taxon>
        <taxon>Lophotrochozoa</taxon>
        <taxon>Annelida</taxon>
        <taxon>Polychaeta</taxon>
        <taxon>Sedentaria</taxon>
        <taxon>Scolecida</taxon>
        <taxon>Capitellidae</taxon>
        <taxon>Capitella</taxon>
    </lineage>
</organism>
<dbReference type="GO" id="GO:0006508">
    <property type="term" value="P:proteolysis"/>
    <property type="evidence" value="ECO:0007669"/>
    <property type="project" value="InterPro"/>
</dbReference>
<gene>
    <name evidence="7" type="ORF">CAPTEDRAFT_213159</name>
</gene>
<dbReference type="SUPFAM" id="SSF52540">
    <property type="entry name" value="P-loop containing nucleoside triphosphate hydrolases"/>
    <property type="match status" value="1"/>
</dbReference>
<reference evidence="7 9" key="2">
    <citation type="journal article" date="2013" name="Nature">
        <title>Insights into bilaterian evolution from three spiralian genomes.</title>
        <authorList>
            <person name="Simakov O."/>
            <person name="Marletaz F."/>
            <person name="Cho S.J."/>
            <person name="Edsinger-Gonzales E."/>
            <person name="Havlak P."/>
            <person name="Hellsten U."/>
            <person name="Kuo D.H."/>
            <person name="Larsson T."/>
            <person name="Lv J."/>
            <person name="Arendt D."/>
            <person name="Savage R."/>
            <person name="Osoegawa K."/>
            <person name="de Jong P."/>
            <person name="Grimwood J."/>
            <person name="Chapman J.A."/>
            <person name="Shapiro H."/>
            <person name="Aerts A."/>
            <person name="Otillar R.P."/>
            <person name="Terry A.Y."/>
            <person name="Boore J.L."/>
            <person name="Grigoriev I.V."/>
            <person name="Lindberg D.R."/>
            <person name="Seaver E.C."/>
            <person name="Weisblat D.A."/>
            <person name="Putnam N.H."/>
            <person name="Rokhsar D.S."/>
        </authorList>
    </citation>
    <scope>NUCLEOTIDE SEQUENCE</scope>
    <source>
        <strain evidence="7 9">I ESC-2004</strain>
    </source>
</reference>
<feature type="non-terminal residue" evidence="7">
    <location>
        <position position="791"/>
    </location>
</feature>
<evidence type="ECO:0000256" key="1">
    <source>
        <dbReference type="ARBA" id="ARBA00010134"/>
    </source>
</evidence>
<dbReference type="EnsemblMetazoa" id="CapteT213159">
    <property type="protein sequence ID" value="CapteP213159"/>
    <property type="gene ID" value="CapteG213159"/>
</dbReference>
<dbReference type="STRING" id="283909.R7VBJ2"/>
<evidence type="ECO:0000259" key="5">
    <source>
        <dbReference type="PROSITE" id="PS50208"/>
    </source>
</evidence>
<evidence type="ECO:0000256" key="3">
    <source>
        <dbReference type="SAM" id="MobiDB-lite"/>
    </source>
</evidence>
<dbReference type="Gene3D" id="3.40.50.1460">
    <property type="match status" value="1"/>
</dbReference>
<dbReference type="Pfam" id="PF00656">
    <property type="entry name" value="Peptidase_C14"/>
    <property type="match status" value="1"/>
</dbReference>
<protein>
    <recommendedName>
        <fullName evidence="10">Caspase family p20 domain-containing protein</fullName>
    </recommendedName>
</protein>
<reference evidence="8" key="3">
    <citation type="submission" date="2015-06" db="UniProtKB">
        <authorList>
            <consortium name="EnsemblMetazoa"/>
        </authorList>
    </citation>
    <scope>IDENTIFICATION</scope>
</reference>
<dbReference type="PROSITE" id="PS50208">
    <property type="entry name" value="CASPASE_P20"/>
    <property type="match status" value="1"/>
</dbReference>
<dbReference type="InterPro" id="IPR011600">
    <property type="entry name" value="Pept_C14_caspase"/>
</dbReference>
<reference evidence="9" key="1">
    <citation type="submission" date="2012-12" db="EMBL/GenBank/DDBJ databases">
        <authorList>
            <person name="Hellsten U."/>
            <person name="Grimwood J."/>
            <person name="Chapman J.A."/>
            <person name="Shapiro H."/>
            <person name="Aerts A."/>
            <person name="Otillar R.P."/>
            <person name="Terry A.Y."/>
            <person name="Boore J.L."/>
            <person name="Simakov O."/>
            <person name="Marletaz F."/>
            <person name="Cho S.-J."/>
            <person name="Edsinger-Gonzales E."/>
            <person name="Havlak P."/>
            <person name="Kuo D.-H."/>
            <person name="Larsson T."/>
            <person name="Lv J."/>
            <person name="Arendt D."/>
            <person name="Savage R."/>
            <person name="Osoegawa K."/>
            <person name="de Jong P."/>
            <person name="Lindberg D.R."/>
            <person name="Seaver E.C."/>
            <person name="Weisblat D.A."/>
            <person name="Putnam N.H."/>
            <person name="Grigoriev I.V."/>
            <person name="Rokhsar D.S."/>
        </authorList>
    </citation>
    <scope>NUCLEOTIDE SEQUENCE</scope>
    <source>
        <strain evidence="9">I ESC-2004</strain>
    </source>
</reference>
<accession>R7VBJ2</accession>
<sequence length="791" mass="90002">MDKSHRELPKKLGATRDPNPSDNNATGRLDENKMKEAIANFARDQISLNASSLVVVIMTHGGDNSFSGVDGHEIRRDDVLLKFSRDNAPDLIKKPKLFLFQACRGDHEDFTQEDSASECESEALVAGATAGQPVQSKTVPMPNMLIVNATLPGYPAYRNPNFGSWLIGDFCRIVCSKAREDHVADIITEVSRVLNDRQAKQIQQIHPENLLSRKWFLFPCESFQHELRTYYDNKLKCVHPIPWLPIEGFSLTGTFVQRRLRVTSGEREGNLVEIDEILASVGEERNKRILVEGDPAQGKSTLCQALAYAWSQPGEATEDIKSFDLVILLHAGDLRGQDSAAEAIKTHLLPKDCNITSGQVNGLLLAKNVLLIIDAFDEAANENEILHQLIEGKLLKHKTLLITSRPNFIKNKLLHFHSTATVEGYNEKEQLEHVRRYAEHKKIASAPFESLIKEESVRDLCNNPLNLTLLCLLREEDTQLMNTRTALYTAIHRIIKQKAANRLNLTPEKVEESLLRPLYQFAFEAHQKNETVVREKDFKNIENLEQVCQVGYLTKELVISRLQAEVRFGFTHKSFLEFLTAKHIAQMDREERLTWLQDLRYANYYIQVKAIEDDFDVRQNEPVLGFLFALMEQNSEELTQMAIVIMEETHFSSEPHPILHYSRCVASHQLMRLIDEVNDVPSKLGDEIVNRLPPHINIHQDCSVSCRRGILKLGKLRLQAPIPLNVYLGSLPNEEKNVQFVKDLIECKNIKCSKVWIYPEVATQLRDSVSELRIGQAESFQQVSIKCINIK</sequence>
<dbReference type="InterPro" id="IPR015917">
    <property type="entry name" value="Pept_C14A"/>
</dbReference>
<dbReference type="InterPro" id="IPR029030">
    <property type="entry name" value="Caspase-like_dom_sf"/>
</dbReference>
<evidence type="ECO:0000313" key="9">
    <source>
        <dbReference type="Proteomes" id="UP000014760"/>
    </source>
</evidence>
<dbReference type="InterPro" id="IPR027417">
    <property type="entry name" value="P-loop_NTPase"/>
</dbReference>
<feature type="domain" description="Caspase family p10" evidence="4">
    <location>
        <begin position="143"/>
        <end position="219"/>
    </location>
</feature>
<dbReference type="PRINTS" id="PR00376">
    <property type="entry name" value="IL1BCENZYME"/>
</dbReference>
<dbReference type="EMBL" id="KB293457">
    <property type="protein sequence ID" value="ELU15937.1"/>
    <property type="molecule type" value="Genomic_DNA"/>
</dbReference>
<evidence type="ECO:0000313" key="8">
    <source>
        <dbReference type="EnsemblMetazoa" id="CapteP213159"/>
    </source>
</evidence>
<dbReference type="SMART" id="SM00115">
    <property type="entry name" value="CASc"/>
    <property type="match status" value="1"/>
</dbReference>
<dbReference type="EMBL" id="AMQN01017724">
    <property type="status" value="NOT_ANNOTATED_CDS"/>
    <property type="molecule type" value="Genomic_DNA"/>
</dbReference>
<dbReference type="InterPro" id="IPR001309">
    <property type="entry name" value="Pept_C14_p20"/>
</dbReference>
<dbReference type="AlphaFoldDB" id="R7VBJ2"/>
<dbReference type="OrthoDB" id="120976at2759"/>
<dbReference type="InterPro" id="IPR002138">
    <property type="entry name" value="Pept_C14_p10"/>
</dbReference>
<feature type="domain" description="Caspase family p20" evidence="5">
    <location>
        <begin position="29"/>
        <end position="107"/>
    </location>
</feature>
<dbReference type="PANTHER" id="PTHR46844:SF1">
    <property type="entry name" value="SLR5058 PROTEIN"/>
    <property type="match status" value="1"/>
</dbReference>
<dbReference type="InterPro" id="IPR007111">
    <property type="entry name" value="NACHT_NTPase"/>
</dbReference>
<evidence type="ECO:0008006" key="10">
    <source>
        <dbReference type="Google" id="ProtNLM"/>
    </source>
</evidence>
<keyword evidence="9" id="KW-1185">Reference proteome</keyword>
<evidence type="ECO:0000256" key="2">
    <source>
        <dbReference type="RuleBase" id="RU003971"/>
    </source>
</evidence>
<dbReference type="PROSITE" id="PS01122">
    <property type="entry name" value="CASPASE_CYS"/>
    <property type="match status" value="1"/>
</dbReference>
<proteinExistence type="inferred from homology"/>
<dbReference type="PANTHER" id="PTHR46844">
    <property type="entry name" value="SLR5058 PROTEIN"/>
    <property type="match status" value="1"/>
</dbReference>
<dbReference type="InterPro" id="IPR033139">
    <property type="entry name" value="Caspase_cys_AS"/>
</dbReference>
<comment type="similarity">
    <text evidence="1 2">Belongs to the peptidase C14A family.</text>
</comment>
<dbReference type="Proteomes" id="UP000014760">
    <property type="component" value="Unassembled WGS sequence"/>
</dbReference>
<dbReference type="PROSITE" id="PS50837">
    <property type="entry name" value="NACHT"/>
    <property type="match status" value="1"/>
</dbReference>